<sequence length="358" mass="39406">MFGKRGDRVKSVVRIALVLVLLLVLAAGGGAYYIWNGMKPVKPAGPAVTFEVRKGMGSAEIADLLEEKGLIRNALLFKGYLKYTGEGGSFQAGTYRAAPGATYDEWIARLNAGDVEKKETVTVTIPEGYTAEQIAAKLAEAWGMDAAAFLKVMNSGAGLEETAALKIPENGKLRHRLEGYLFPATYETVKENATPSSIIASMMDELRGKLDQIPDLDRKLQERNISLHELLTVASLVEREVVADSERPLVAGVIYNRLNKGQKLEIDATVQYALPEQKERLLYKDLEIDSPYNTYRNEGLPPGPICSPGLKSIEAALSPEASDYYFYVTKKDGSRTHLFAKTYKEHLANIERSKQTSP</sequence>
<feature type="transmembrane region" description="Helical" evidence="7">
    <location>
        <begin position="12"/>
        <end position="35"/>
    </location>
</feature>
<keyword evidence="4 7" id="KW-0472">Membrane</keyword>
<evidence type="ECO:0000256" key="2">
    <source>
        <dbReference type="ARBA" id="ARBA00022692"/>
    </source>
</evidence>
<keyword evidence="5 7" id="KW-0456">Lyase</keyword>
<dbReference type="Gene3D" id="3.30.1490.480">
    <property type="entry name" value="Endolytic murein transglycosylase"/>
    <property type="match status" value="1"/>
</dbReference>
<organism evidence="8 9">
    <name type="scientific">Paenibacillus spiritus</name>
    <dbReference type="NCBI Taxonomy" id="2496557"/>
    <lineage>
        <taxon>Bacteria</taxon>
        <taxon>Bacillati</taxon>
        <taxon>Bacillota</taxon>
        <taxon>Bacilli</taxon>
        <taxon>Bacillales</taxon>
        <taxon>Paenibacillaceae</taxon>
        <taxon>Paenibacillus</taxon>
    </lineage>
</organism>
<dbReference type="Proteomes" id="UP000367750">
    <property type="component" value="Unassembled WGS sequence"/>
</dbReference>
<dbReference type="EMBL" id="VYKK01000008">
    <property type="protein sequence ID" value="KAA9005392.1"/>
    <property type="molecule type" value="Genomic_DNA"/>
</dbReference>
<dbReference type="GO" id="GO:0008932">
    <property type="term" value="F:lytic endotransglycosylase activity"/>
    <property type="evidence" value="ECO:0007669"/>
    <property type="project" value="UniProtKB-UniRule"/>
</dbReference>
<keyword evidence="3 7" id="KW-1133">Transmembrane helix</keyword>
<comment type="caution">
    <text evidence="8">The sequence shown here is derived from an EMBL/GenBank/DDBJ whole genome shotgun (WGS) entry which is preliminary data.</text>
</comment>
<dbReference type="AlphaFoldDB" id="A0A5J5GC63"/>
<dbReference type="NCBIfam" id="TIGR00247">
    <property type="entry name" value="endolytic transglycosylase MltG"/>
    <property type="match status" value="1"/>
</dbReference>
<keyword evidence="6 7" id="KW-0961">Cell wall biogenesis/degradation</keyword>
<dbReference type="HAMAP" id="MF_02065">
    <property type="entry name" value="MltG"/>
    <property type="match status" value="1"/>
</dbReference>
<evidence type="ECO:0000313" key="9">
    <source>
        <dbReference type="Proteomes" id="UP000367750"/>
    </source>
</evidence>
<dbReference type="GO" id="GO:0071555">
    <property type="term" value="P:cell wall organization"/>
    <property type="evidence" value="ECO:0007669"/>
    <property type="project" value="UniProtKB-KW"/>
</dbReference>
<reference evidence="8 9" key="1">
    <citation type="submission" date="2019-09" db="EMBL/GenBank/DDBJ databases">
        <title>Bacillus ochoae sp. nov., Paenibacillus whitsoniae sp. nov., Paenibacillus spiritus sp. nov. Isolated from the Mars Exploration Rover during spacecraft assembly.</title>
        <authorList>
            <person name="Seuylemezian A."/>
            <person name="Vaishampayan P."/>
        </authorList>
    </citation>
    <scope>NUCLEOTIDE SEQUENCE [LARGE SCALE GENOMIC DNA]</scope>
    <source>
        <strain evidence="8 9">MER_111</strain>
    </source>
</reference>
<dbReference type="OrthoDB" id="9814591at2"/>
<dbReference type="EC" id="4.2.2.29" evidence="7"/>
<keyword evidence="9" id="KW-1185">Reference proteome</keyword>
<comment type="function">
    <text evidence="7">Functions as a peptidoglycan terminase that cleaves nascent peptidoglycan strands endolytically to terminate their elongation.</text>
</comment>
<feature type="site" description="Important for catalytic activity" evidence="7">
    <location>
        <position position="240"/>
    </location>
</feature>
<evidence type="ECO:0000256" key="3">
    <source>
        <dbReference type="ARBA" id="ARBA00022989"/>
    </source>
</evidence>
<comment type="similarity">
    <text evidence="7">Belongs to the transglycosylase MltG family.</text>
</comment>
<keyword evidence="2 7" id="KW-0812">Transmembrane</keyword>
<name>A0A5J5GC63_9BACL</name>
<dbReference type="GO" id="GO:0005886">
    <property type="term" value="C:plasma membrane"/>
    <property type="evidence" value="ECO:0007669"/>
    <property type="project" value="UniProtKB-SubCell"/>
</dbReference>
<accession>A0A5J5GC63</accession>
<dbReference type="Pfam" id="PF02618">
    <property type="entry name" value="YceG"/>
    <property type="match status" value="1"/>
</dbReference>
<dbReference type="GO" id="GO:0009252">
    <property type="term" value="P:peptidoglycan biosynthetic process"/>
    <property type="evidence" value="ECO:0007669"/>
    <property type="project" value="UniProtKB-UniRule"/>
</dbReference>
<evidence type="ECO:0000313" key="8">
    <source>
        <dbReference type="EMBL" id="KAA9005392.1"/>
    </source>
</evidence>
<evidence type="ECO:0000256" key="6">
    <source>
        <dbReference type="ARBA" id="ARBA00023316"/>
    </source>
</evidence>
<gene>
    <name evidence="7 8" type="primary">mltG</name>
    <name evidence="8" type="ORF">F4V43_07935</name>
</gene>
<dbReference type="InterPro" id="IPR003770">
    <property type="entry name" value="MLTG-like"/>
</dbReference>
<dbReference type="Gene3D" id="3.30.160.60">
    <property type="entry name" value="Classic Zinc Finger"/>
    <property type="match status" value="1"/>
</dbReference>
<comment type="catalytic activity">
    <reaction evidence="7">
        <text>a peptidoglycan chain = a peptidoglycan chain with N-acetyl-1,6-anhydromuramyl-[peptide] at the reducing end + a peptidoglycan chain with N-acetylglucosamine at the non-reducing end.</text>
        <dbReference type="EC" id="4.2.2.29"/>
    </reaction>
</comment>
<dbReference type="PANTHER" id="PTHR30518">
    <property type="entry name" value="ENDOLYTIC MUREIN TRANSGLYCOSYLASE"/>
    <property type="match status" value="1"/>
</dbReference>
<evidence type="ECO:0000256" key="4">
    <source>
        <dbReference type="ARBA" id="ARBA00023136"/>
    </source>
</evidence>
<evidence type="ECO:0000256" key="5">
    <source>
        <dbReference type="ARBA" id="ARBA00023239"/>
    </source>
</evidence>
<evidence type="ECO:0000256" key="1">
    <source>
        <dbReference type="ARBA" id="ARBA00022475"/>
    </source>
</evidence>
<protein>
    <recommendedName>
        <fullName evidence="7">Endolytic murein transglycosylase</fullName>
        <ecNumber evidence="7">4.2.2.29</ecNumber>
    </recommendedName>
    <alternativeName>
        <fullName evidence="7">Peptidoglycan lytic transglycosylase</fullName>
    </alternativeName>
    <alternativeName>
        <fullName evidence="7">Peptidoglycan polymerization terminase</fullName>
    </alternativeName>
</protein>
<keyword evidence="1 7" id="KW-1003">Cell membrane</keyword>
<dbReference type="CDD" id="cd08010">
    <property type="entry name" value="MltG_like"/>
    <property type="match status" value="1"/>
</dbReference>
<comment type="subcellular location">
    <subcellularLocation>
        <location evidence="7">Cell membrane</location>
        <topology evidence="7">Single-pass membrane protein</topology>
    </subcellularLocation>
</comment>
<evidence type="ECO:0000256" key="7">
    <source>
        <dbReference type="HAMAP-Rule" id="MF_02065"/>
    </source>
</evidence>
<proteinExistence type="inferred from homology"/>
<dbReference type="PANTHER" id="PTHR30518:SF2">
    <property type="entry name" value="ENDOLYTIC MUREIN TRANSGLYCOSYLASE"/>
    <property type="match status" value="1"/>
</dbReference>